<comment type="caution">
    <text evidence="1">The sequence shown here is derived from an EMBL/GenBank/DDBJ whole genome shotgun (WGS) entry which is preliminary data.</text>
</comment>
<sequence>MSTQQQAFRGFANPVDPQPAELRAWAYHPDSVRLDTMPREWDILVASNDKLTETLFALASDVSCPARRFALHCLYIFAADAIRTGFRAHKKSKVRKYVEQAEERGDAPLAGWAHNVRVLQRRPDLFDYYDWNEGGLVRNPRRIT</sequence>
<protein>
    <submittedName>
        <fullName evidence="1">Uncharacterized protein</fullName>
    </submittedName>
</protein>
<proteinExistence type="predicted"/>
<dbReference type="RefSeq" id="WP_204002655.1">
    <property type="nucleotide sequence ID" value="NZ_BOPG01000048.1"/>
</dbReference>
<gene>
    <name evidence="1" type="ORF">Vau01_072430</name>
</gene>
<name>A0A8J4E5A5_9ACTN</name>
<organism evidence="1 2">
    <name type="scientific">Virgisporangium aurantiacum</name>
    <dbReference type="NCBI Taxonomy" id="175570"/>
    <lineage>
        <taxon>Bacteria</taxon>
        <taxon>Bacillati</taxon>
        <taxon>Actinomycetota</taxon>
        <taxon>Actinomycetes</taxon>
        <taxon>Micromonosporales</taxon>
        <taxon>Micromonosporaceae</taxon>
        <taxon>Virgisporangium</taxon>
    </lineage>
</organism>
<reference evidence="1" key="1">
    <citation type="submission" date="2021-01" db="EMBL/GenBank/DDBJ databases">
        <title>Whole genome shotgun sequence of Virgisporangium aurantiacum NBRC 16421.</title>
        <authorList>
            <person name="Komaki H."/>
            <person name="Tamura T."/>
        </authorList>
    </citation>
    <scope>NUCLEOTIDE SEQUENCE</scope>
    <source>
        <strain evidence="1">NBRC 16421</strain>
    </source>
</reference>
<evidence type="ECO:0000313" key="2">
    <source>
        <dbReference type="Proteomes" id="UP000612585"/>
    </source>
</evidence>
<dbReference type="EMBL" id="BOPG01000048">
    <property type="protein sequence ID" value="GIJ59727.1"/>
    <property type="molecule type" value="Genomic_DNA"/>
</dbReference>
<accession>A0A8J4E5A5</accession>
<evidence type="ECO:0000313" key="1">
    <source>
        <dbReference type="EMBL" id="GIJ59727.1"/>
    </source>
</evidence>
<dbReference type="AlphaFoldDB" id="A0A8J4E5A5"/>
<keyword evidence="2" id="KW-1185">Reference proteome</keyword>
<dbReference type="Proteomes" id="UP000612585">
    <property type="component" value="Unassembled WGS sequence"/>
</dbReference>